<geneLocation type="plasmid" evidence="4">
    <name>cbm2613_p</name>
</geneLocation>
<geneLocation type="plasmid" evidence="2">
    <name>CBM2613_p</name>
</geneLocation>
<accession>A0A375HE59</accession>
<organism evidence="3">
    <name type="scientific">Cupriavidus taiwanensis</name>
    <dbReference type="NCBI Taxonomy" id="164546"/>
    <lineage>
        <taxon>Bacteria</taxon>
        <taxon>Pseudomonadati</taxon>
        <taxon>Pseudomonadota</taxon>
        <taxon>Betaproteobacteria</taxon>
        <taxon>Burkholderiales</taxon>
        <taxon>Burkholderiaceae</taxon>
        <taxon>Cupriavidus</taxon>
    </lineage>
</organism>
<dbReference type="Proteomes" id="UP000256952">
    <property type="component" value="Plasmid CBM2613_p"/>
</dbReference>
<evidence type="ECO:0000256" key="1">
    <source>
        <dbReference type="SAM" id="MobiDB-lite"/>
    </source>
</evidence>
<name>A0A375HE59_9BURK</name>
<gene>
    <name evidence="3" type="ORF">CBM2612_P0551</name>
    <name evidence="2" type="ORF">CBM2613_P60094</name>
</gene>
<evidence type="ECO:0000313" key="2">
    <source>
        <dbReference type="EMBL" id="SOZ74702.1"/>
    </source>
</evidence>
<evidence type="ECO:0000313" key="3">
    <source>
        <dbReference type="EMBL" id="SPD49206.1"/>
    </source>
</evidence>
<sequence length="105" mass="10580">MPRTGPRPASAAPCASDLGLEPGADLGPRHSYVARLMGSRRQLCAQFLGGTLALLAREALRVRGGGNPLDPGRDGRLRADHGGADSDGVLRSAARAAIAPTGGGA</sequence>
<protein>
    <submittedName>
        <fullName evidence="3">Uncharacterized protein</fullName>
    </submittedName>
</protein>
<evidence type="ECO:0000313" key="4">
    <source>
        <dbReference type="Proteomes" id="UP000256952"/>
    </source>
</evidence>
<dbReference type="EMBL" id="LT984809">
    <property type="protein sequence ID" value="SPD49206.1"/>
    <property type="molecule type" value="Genomic_DNA"/>
</dbReference>
<keyword evidence="3" id="KW-0614">Plasmid</keyword>
<reference evidence="3 4" key="2">
    <citation type="submission" date="2018-01" db="EMBL/GenBank/DDBJ databases">
        <authorList>
            <person name="Gaut B.S."/>
            <person name="Morton B.R."/>
            <person name="Clegg M.T."/>
            <person name="Duvall M.R."/>
        </authorList>
    </citation>
    <scope>NUCLEOTIDE SEQUENCE</scope>
    <source>
        <strain evidence="3">Cupriavidus taiwanensis STM 8555</strain>
        <plasmid evidence="3">I</plasmid>
        <plasmid evidence="4">Plasmid cbm2613_p</plasmid>
    </source>
</reference>
<proteinExistence type="predicted"/>
<feature type="compositionally biased region" description="Basic and acidic residues" evidence="1">
    <location>
        <begin position="71"/>
        <end position="84"/>
    </location>
</feature>
<dbReference type="EMBL" id="LT976981">
    <property type="protein sequence ID" value="SOZ74702.1"/>
    <property type="molecule type" value="Genomic_DNA"/>
</dbReference>
<dbReference type="AlphaFoldDB" id="A0A375HE59"/>
<reference evidence="2" key="1">
    <citation type="submission" date="2018-01" db="EMBL/GenBank/DDBJ databases">
        <authorList>
            <person name="Clerissi C."/>
        </authorList>
    </citation>
    <scope>NUCLEOTIDE SEQUENCE</scope>
    <source>
        <strain evidence="2">Cupriavidus taiwanensis STM 8556</strain>
        <plasmid evidence="2">CBM2613_p</plasmid>
    </source>
</reference>
<feature type="region of interest" description="Disordered" evidence="1">
    <location>
        <begin position="1"/>
        <end position="25"/>
    </location>
</feature>
<feature type="region of interest" description="Disordered" evidence="1">
    <location>
        <begin position="63"/>
        <end position="87"/>
    </location>
</feature>
<geneLocation type="plasmid" evidence="3">
    <name>I</name>
</geneLocation>